<keyword evidence="2" id="KW-1185">Reference proteome</keyword>
<dbReference type="EMBL" id="CM017628">
    <property type="protein sequence ID" value="TYH66126.1"/>
    <property type="molecule type" value="Genomic_DNA"/>
</dbReference>
<dbReference type="EMBL" id="CM017628">
    <property type="protein sequence ID" value="TYH66125.1"/>
    <property type="molecule type" value="Genomic_DNA"/>
</dbReference>
<protein>
    <submittedName>
        <fullName evidence="1">Uncharacterized protein</fullName>
    </submittedName>
</protein>
<gene>
    <name evidence="1" type="ORF">ES332_D06G101500v1</name>
</gene>
<accession>A0A5D2KHL4</accession>
<evidence type="ECO:0000313" key="1">
    <source>
        <dbReference type="EMBL" id="TYH66125.1"/>
    </source>
</evidence>
<dbReference type="AlphaFoldDB" id="A0A5D2KHL4"/>
<dbReference type="Proteomes" id="UP000322667">
    <property type="component" value="Chromosome D06"/>
</dbReference>
<reference evidence="1 2" key="1">
    <citation type="submission" date="2019-07" db="EMBL/GenBank/DDBJ databases">
        <title>WGS assembly of Gossypium tomentosum.</title>
        <authorList>
            <person name="Chen Z.J."/>
            <person name="Sreedasyam A."/>
            <person name="Ando A."/>
            <person name="Song Q."/>
            <person name="De L."/>
            <person name="Hulse-Kemp A."/>
            <person name="Ding M."/>
            <person name="Ye W."/>
            <person name="Kirkbride R."/>
            <person name="Jenkins J."/>
            <person name="Plott C."/>
            <person name="Lovell J."/>
            <person name="Lin Y.-M."/>
            <person name="Vaughn R."/>
            <person name="Liu B."/>
            <person name="Li W."/>
            <person name="Simpson S."/>
            <person name="Scheffler B."/>
            <person name="Saski C."/>
            <person name="Grover C."/>
            <person name="Hu G."/>
            <person name="Conover J."/>
            <person name="Carlson J."/>
            <person name="Shu S."/>
            <person name="Boston L."/>
            <person name="Williams M."/>
            <person name="Peterson D."/>
            <person name="Mcgee K."/>
            <person name="Jones D."/>
            <person name="Wendel J."/>
            <person name="Stelly D."/>
            <person name="Grimwood J."/>
            <person name="Schmutz J."/>
        </authorList>
    </citation>
    <scope>NUCLEOTIDE SEQUENCE [LARGE SCALE GENOMIC DNA]</scope>
    <source>
        <strain evidence="1">7179.01</strain>
    </source>
</reference>
<organism evidence="1 2">
    <name type="scientific">Gossypium tomentosum</name>
    <name type="common">Hawaiian cotton</name>
    <name type="synonym">Gossypium sandvicense</name>
    <dbReference type="NCBI Taxonomy" id="34277"/>
    <lineage>
        <taxon>Eukaryota</taxon>
        <taxon>Viridiplantae</taxon>
        <taxon>Streptophyta</taxon>
        <taxon>Embryophyta</taxon>
        <taxon>Tracheophyta</taxon>
        <taxon>Spermatophyta</taxon>
        <taxon>Magnoliopsida</taxon>
        <taxon>eudicotyledons</taxon>
        <taxon>Gunneridae</taxon>
        <taxon>Pentapetalae</taxon>
        <taxon>rosids</taxon>
        <taxon>malvids</taxon>
        <taxon>Malvales</taxon>
        <taxon>Malvaceae</taxon>
        <taxon>Malvoideae</taxon>
        <taxon>Gossypium</taxon>
    </lineage>
</organism>
<evidence type="ECO:0000313" key="2">
    <source>
        <dbReference type="Proteomes" id="UP000322667"/>
    </source>
</evidence>
<proteinExistence type="predicted"/>
<sequence>MATPPPRQRRIRRRCIGRLCLGHRLEVRSFCHWCIIHNIVIPLCRWCCKHLRDYFSTKVKHLCNHLFLEQRIYDGNQEATNHKQLWMKAKKMQGRDHNIYLKRPVFSLNQEKIQLAIIDHPDVAHILTDDWIDFFVLLM</sequence>
<name>A0A5D2KHL4_GOSTO</name>